<evidence type="ECO:0000256" key="1">
    <source>
        <dbReference type="SAM" id="MobiDB-lite"/>
    </source>
</evidence>
<dbReference type="InterPro" id="IPR002048">
    <property type="entry name" value="EF_hand_dom"/>
</dbReference>
<name>A0A8C4NMB7_EPTBU</name>
<dbReference type="GO" id="GO:0005509">
    <property type="term" value="F:calcium ion binding"/>
    <property type="evidence" value="ECO:0007669"/>
    <property type="project" value="InterPro"/>
</dbReference>
<sequence>MFLHNSGSEVEPQDRLRARCAPSFLLGTLQHRFLMTRGEHPLRPTGLEQYLHEVFQQLDVEGCGTVTVEDFRSLCVLLGLVREYDLTGAPGSSIPAILRDLRSELPFKIFYKRLKLHLAVPGQPCLTAPRPSLIRDGQDEYSERPTHRSTLAPRKRRKAVSFDLSDRHSCPPSFPRPGKPILKHHGCDRGPSVGPLVEENSALQDLARDMRSALLTSEARHLALLVVLHRQGICIIPNGQVGSEVKTLQTGLCRMLQRRGDAAHRAVAARRTLLQAAVEVMGILVEWSMRPFPHYMIKVDSSTTL</sequence>
<dbReference type="Pfam" id="PF15799">
    <property type="entry name" value="CCD48"/>
    <property type="match status" value="1"/>
</dbReference>
<feature type="domain" description="EF-hand" evidence="2">
    <location>
        <begin position="46"/>
        <end position="81"/>
    </location>
</feature>
<feature type="compositionally biased region" description="Basic and acidic residues" evidence="1">
    <location>
        <begin position="136"/>
        <end position="146"/>
    </location>
</feature>
<feature type="region of interest" description="Disordered" evidence="1">
    <location>
        <begin position="129"/>
        <end position="152"/>
    </location>
</feature>
<evidence type="ECO:0000313" key="3">
    <source>
        <dbReference type="Ensembl" id="ENSEBUP00000007207.1"/>
    </source>
</evidence>
<dbReference type="Ensembl" id="ENSEBUT00000007681.1">
    <property type="protein sequence ID" value="ENSEBUP00000007207.1"/>
    <property type="gene ID" value="ENSEBUG00000004723.1"/>
</dbReference>
<dbReference type="SUPFAM" id="SSF47473">
    <property type="entry name" value="EF-hand"/>
    <property type="match status" value="1"/>
</dbReference>
<dbReference type="InterPro" id="IPR031601">
    <property type="entry name" value="CCD48"/>
</dbReference>
<dbReference type="PROSITE" id="PS50222">
    <property type="entry name" value="EF_HAND_2"/>
    <property type="match status" value="1"/>
</dbReference>
<reference evidence="3" key="1">
    <citation type="submission" date="2025-08" db="UniProtKB">
        <authorList>
            <consortium name="Ensembl"/>
        </authorList>
    </citation>
    <scope>IDENTIFICATION</scope>
</reference>
<evidence type="ECO:0000259" key="2">
    <source>
        <dbReference type="PROSITE" id="PS50222"/>
    </source>
</evidence>
<proteinExistence type="predicted"/>
<organism evidence="3 4">
    <name type="scientific">Eptatretus burgeri</name>
    <name type="common">Inshore hagfish</name>
    <dbReference type="NCBI Taxonomy" id="7764"/>
    <lineage>
        <taxon>Eukaryota</taxon>
        <taxon>Metazoa</taxon>
        <taxon>Chordata</taxon>
        <taxon>Craniata</taxon>
        <taxon>Vertebrata</taxon>
        <taxon>Cyclostomata</taxon>
        <taxon>Myxini</taxon>
        <taxon>Myxiniformes</taxon>
        <taxon>Myxinidae</taxon>
        <taxon>Eptatretinae</taxon>
        <taxon>Eptatretus</taxon>
    </lineage>
</organism>
<reference evidence="3" key="2">
    <citation type="submission" date="2025-09" db="UniProtKB">
        <authorList>
            <consortium name="Ensembl"/>
        </authorList>
    </citation>
    <scope>IDENTIFICATION</scope>
</reference>
<accession>A0A8C4NMB7</accession>
<dbReference type="AlphaFoldDB" id="A0A8C4NMB7"/>
<keyword evidence="4" id="KW-1185">Reference proteome</keyword>
<dbReference type="InterPro" id="IPR011992">
    <property type="entry name" value="EF-hand-dom_pair"/>
</dbReference>
<dbReference type="Proteomes" id="UP000694388">
    <property type="component" value="Unplaced"/>
</dbReference>
<protein>
    <recommendedName>
        <fullName evidence="2">EF-hand domain-containing protein</fullName>
    </recommendedName>
</protein>
<evidence type="ECO:0000313" key="4">
    <source>
        <dbReference type="Proteomes" id="UP000694388"/>
    </source>
</evidence>